<name>A0A1X7SI62_AMPQE</name>
<reference evidence="1" key="1">
    <citation type="submission" date="2017-05" db="UniProtKB">
        <authorList>
            <consortium name="EnsemblMetazoa"/>
        </authorList>
    </citation>
    <scope>IDENTIFICATION</scope>
</reference>
<evidence type="ECO:0000313" key="1">
    <source>
        <dbReference type="EnsemblMetazoa" id="Aqu2.1.01800_001"/>
    </source>
</evidence>
<sequence length="35" mass="4186">SLFLTQVIRKDLSFGQLFELFMLSWKSSIIRRHTS</sequence>
<proteinExistence type="predicted"/>
<accession>A0A1X7SI62</accession>
<organism evidence="1">
    <name type="scientific">Amphimedon queenslandica</name>
    <name type="common">Sponge</name>
    <dbReference type="NCBI Taxonomy" id="400682"/>
    <lineage>
        <taxon>Eukaryota</taxon>
        <taxon>Metazoa</taxon>
        <taxon>Porifera</taxon>
        <taxon>Demospongiae</taxon>
        <taxon>Heteroscleromorpha</taxon>
        <taxon>Haplosclerida</taxon>
        <taxon>Niphatidae</taxon>
        <taxon>Amphimedon</taxon>
    </lineage>
</organism>
<dbReference type="InParanoid" id="A0A1X7SI62"/>
<dbReference type="EnsemblMetazoa" id="Aqu2.1.01800_001">
    <property type="protein sequence ID" value="Aqu2.1.01800_001"/>
    <property type="gene ID" value="Aqu2.1.01800"/>
</dbReference>
<protein>
    <submittedName>
        <fullName evidence="1">Uncharacterized protein</fullName>
    </submittedName>
</protein>
<dbReference type="AlphaFoldDB" id="A0A1X7SI62"/>